<sequence length="166" mass="19062">MLNRIEEWIDLTNERFSSQRQSCALFASEFAGFYSEEFLADSYFVIVDSIPKPDFPELRQVGLGDFLDMEVQGITYKNTYYIVPSVAKDLPLHFHELVHVAQWKTLGAIGFLQRYITEVQSVGYNEAPLEKLAYAFDLHFSQGGQKVDVPSYVENKYNKLLKRSSG</sequence>
<dbReference type="Proteomes" id="UP000050463">
    <property type="component" value="Unassembled WGS sequence"/>
</dbReference>
<evidence type="ECO:0000313" key="1">
    <source>
        <dbReference type="EMBL" id="KPL95412.1"/>
    </source>
</evidence>
<organism evidence="1 2">
    <name type="scientific">Vibrio splendidus</name>
    <dbReference type="NCBI Taxonomy" id="29497"/>
    <lineage>
        <taxon>Bacteria</taxon>
        <taxon>Pseudomonadati</taxon>
        <taxon>Pseudomonadota</taxon>
        <taxon>Gammaproteobacteria</taxon>
        <taxon>Vibrionales</taxon>
        <taxon>Vibrionaceae</taxon>
        <taxon>Vibrio</taxon>
    </lineage>
</organism>
<dbReference type="AlphaFoldDB" id="A0A837NYC7"/>
<evidence type="ECO:0000313" key="2">
    <source>
        <dbReference type="Proteomes" id="UP000050463"/>
    </source>
</evidence>
<comment type="caution">
    <text evidence="1">The sequence shown here is derived from an EMBL/GenBank/DDBJ whole genome shotgun (WGS) entry which is preliminary data.</text>
</comment>
<reference evidence="1 2" key="1">
    <citation type="submission" date="2015-08" db="EMBL/GenBank/DDBJ databases">
        <title>Draft Genome Sequence of Vibrio splendidus UCD-SED7.</title>
        <authorList>
            <person name="Lee R.D."/>
            <person name="Lang J.M."/>
            <person name="Coil D.A."/>
            <person name="Jospin G."/>
            <person name="Eisen J.A."/>
        </authorList>
    </citation>
    <scope>NUCLEOTIDE SEQUENCE [LARGE SCALE GENOMIC DNA]</scope>
    <source>
        <strain evidence="1 2">UCD-SED7</strain>
    </source>
</reference>
<gene>
    <name evidence="1" type="ORF">AN168_07150</name>
</gene>
<name>A0A837NYC7_VIBSP</name>
<evidence type="ECO:0008006" key="3">
    <source>
        <dbReference type="Google" id="ProtNLM"/>
    </source>
</evidence>
<dbReference type="RefSeq" id="WP_054546609.1">
    <property type="nucleotide sequence ID" value="NZ_LIZK01000002.1"/>
</dbReference>
<dbReference type="EMBL" id="LIZK01000002">
    <property type="protein sequence ID" value="KPL95412.1"/>
    <property type="molecule type" value="Genomic_DNA"/>
</dbReference>
<proteinExistence type="predicted"/>
<accession>A0A837NYC7</accession>
<protein>
    <recommendedName>
        <fullName evidence="3">DUF4157 domain-containing protein</fullName>
    </recommendedName>
</protein>